<proteinExistence type="predicted"/>
<organism evidence="2 3">
    <name type="scientific">Robiginitalea myxolifaciens</name>
    <dbReference type="NCBI Taxonomy" id="400055"/>
    <lineage>
        <taxon>Bacteria</taxon>
        <taxon>Pseudomonadati</taxon>
        <taxon>Bacteroidota</taxon>
        <taxon>Flavobacteriia</taxon>
        <taxon>Flavobacteriales</taxon>
        <taxon>Flavobacteriaceae</taxon>
        <taxon>Robiginitalea</taxon>
    </lineage>
</organism>
<dbReference type="Pfam" id="PF00425">
    <property type="entry name" value="Chorismate_bind"/>
    <property type="match status" value="1"/>
</dbReference>
<protein>
    <submittedName>
        <fullName evidence="2">Para-aminobenzoate synthetase component 1</fullName>
    </submittedName>
</protein>
<sequence length="434" mass="48526">MQRTAHKISILPSAAVKEKLVRWSSKQAHFAWLDSNRHSDKYGAFEALLAVGNLGHLASDVPGAFDKLGTFYADKADWILGYLSYDLKNDLEALSSDNPDRMGFPELYFFQPEKIIEVREAELIFRYPLHLAGQIREDWEAIQASGMSEWESDPPSCRIRMGMYKEQYLNAAQRLLEHIGRGDIYEVNFCQEFFAETPELNPLRAFMALNQISQAPFASFLRFGQRYLISASPERFLRKVGTQLISQPMKGTAPRSSDIAEDQELAAALLADPKERAENIMITDLVRNDLSKSALKGSVEVSELCALRSYKQVHQMISTVTSRISPAQGNIELLKDAFPMGSMTGAPKISALNLIEQEEQFRRGVYSGALGYMDPEGGMDFNVVIRSIVYDANKGLASFAVGSALTAGTAPLREYRECLLKARAMREVLEGKVL</sequence>
<dbReference type="STRING" id="400055.SAMN04490243_1990"/>
<feature type="domain" description="Chorismate-utilising enzyme C-terminal" evidence="1">
    <location>
        <begin position="165"/>
        <end position="421"/>
    </location>
</feature>
<dbReference type="InterPro" id="IPR015890">
    <property type="entry name" value="Chorismate_C"/>
</dbReference>
<dbReference type="GO" id="GO:0046820">
    <property type="term" value="F:4-amino-4-deoxychorismate synthase activity"/>
    <property type="evidence" value="ECO:0007669"/>
    <property type="project" value="TreeGrafter"/>
</dbReference>
<evidence type="ECO:0000313" key="2">
    <source>
        <dbReference type="EMBL" id="SFR47904.1"/>
    </source>
</evidence>
<dbReference type="OrthoDB" id="9803598at2"/>
<keyword evidence="3" id="KW-1185">Reference proteome</keyword>
<evidence type="ECO:0000313" key="3">
    <source>
        <dbReference type="Proteomes" id="UP000199534"/>
    </source>
</evidence>
<dbReference type="GO" id="GO:0000162">
    <property type="term" value="P:L-tryptophan biosynthetic process"/>
    <property type="evidence" value="ECO:0007669"/>
    <property type="project" value="TreeGrafter"/>
</dbReference>
<dbReference type="PANTHER" id="PTHR11236:SF50">
    <property type="entry name" value="AMINODEOXYCHORISMATE SYNTHASE COMPONENT 1"/>
    <property type="match status" value="1"/>
</dbReference>
<name>A0A1I6H0D1_9FLAO</name>
<dbReference type="EMBL" id="FOYQ01000002">
    <property type="protein sequence ID" value="SFR47904.1"/>
    <property type="molecule type" value="Genomic_DNA"/>
</dbReference>
<dbReference type="PANTHER" id="PTHR11236">
    <property type="entry name" value="AMINOBENZOATE/ANTHRANILATE SYNTHASE"/>
    <property type="match status" value="1"/>
</dbReference>
<dbReference type="PRINTS" id="PR00095">
    <property type="entry name" value="ANTSNTHASEI"/>
</dbReference>
<dbReference type="InterPro" id="IPR005801">
    <property type="entry name" value="ADC_synthase"/>
</dbReference>
<dbReference type="Proteomes" id="UP000199534">
    <property type="component" value="Unassembled WGS sequence"/>
</dbReference>
<reference evidence="2 3" key="1">
    <citation type="submission" date="2016-10" db="EMBL/GenBank/DDBJ databases">
        <authorList>
            <person name="de Groot N.N."/>
        </authorList>
    </citation>
    <scope>NUCLEOTIDE SEQUENCE [LARGE SCALE GENOMIC DNA]</scope>
    <source>
        <strain evidence="2 3">DSM 21019</strain>
    </source>
</reference>
<dbReference type="AlphaFoldDB" id="A0A1I6H0D1"/>
<dbReference type="InterPro" id="IPR019999">
    <property type="entry name" value="Anth_synth_I-like"/>
</dbReference>
<evidence type="ECO:0000259" key="1">
    <source>
        <dbReference type="Pfam" id="PF00425"/>
    </source>
</evidence>
<accession>A0A1I6H0D1</accession>
<gene>
    <name evidence="2" type="ORF">SAMN04490243_1990</name>
</gene>
<dbReference type="SUPFAM" id="SSF56322">
    <property type="entry name" value="ADC synthase"/>
    <property type="match status" value="1"/>
</dbReference>
<dbReference type="Gene3D" id="3.60.120.10">
    <property type="entry name" value="Anthranilate synthase"/>
    <property type="match status" value="1"/>
</dbReference>
<dbReference type="RefSeq" id="WP_092982449.1">
    <property type="nucleotide sequence ID" value="NZ_FOYQ01000002.1"/>
</dbReference>